<evidence type="ECO:0000313" key="13">
    <source>
        <dbReference type="EMBL" id="CAG81849.1"/>
    </source>
</evidence>
<dbReference type="AlphaFoldDB" id="Q6CCR6"/>
<feature type="region of interest" description="Disordered" evidence="10">
    <location>
        <begin position="679"/>
        <end position="735"/>
    </location>
</feature>
<organism evidence="13 14">
    <name type="scientific">Yarrowia lipolytica (strain CLIB 122 / E 150)</name>
    <name type="common">Yeast</name>
    <name type="synonym">Candida lipolytica</name>
    <dbReference type="NCBI Taxonomy" id="284591"/>
    <lineage>
        <taxon>Eukaryota</taxon>
        <taxon>Fungi</taxon>
        <taxon>Dikarya</taxon>
        <taxon>Ascomycota</taxon>
        <taxon>Saccharomycotina</taxon>
        <taxon>Dipodascomycetes</taxon>
        <taxon>Dipodascales</taxon>
        <taxon>Dipodascales incertae sedis</taxon>
        <taxon>Yarrowia</taxon>
    </lineage>
</organism>
<dbReference type="GO" id="GO:0000779">
    <property type="term" value="C:condensed chromosome, centromeric region"/>
    <property type="evidence" value="ECO:0007669"/>
    <property type="project" value="UniProtKB-ARBA"/>
</dbReference>
<feature type="coiled-coil region" evidence="9">
    <location>
        <begin position="120"/>
        <end position="147"/>
    </location>
</feature>
<gene>
    <name evidence="13" type="ORF">YALI0_C07172g</name>
</gene>
<evidence type="ECO:0000256" key="5">
    <source>
        <dbReference type="ARBA" id="ARBA00022829"/>
    </source>
</evidence>
<dbReference type="InParanoid" id="Q6CCR6"/>
<feature type="compositionally biased region" description="Polar residues" evidence="10">
    <location>
        <begin position="641"/>
        <end position="653"/>
    </location>
</feature>
<comment type="similarity">
    <text evidence="2">Belongs to the shugoshin family.</text>
</comment>
<feature type="region of interest" description="Disordered" evidence="10">
    <location>
        <begin position="763"/>
        <end position="788"/>
    </location>
</feature>
<feature type="compositionally biased region" description="Basic and acidic residues" evidence="10">
    <location>
        <begin position="600"/>
        <end position="616"/>
    </location>
</feature>
<feature type="region of interest" description="Disordered" evidence="10">
    <location>
        <begin position="1"/>
        <end position="20"/>
    </location>
</feature>
<evidence type="ECO:0000256" key="2">
    <source>
        <dbReference type="ARBA" id="ARBA00010845"/>
    </source>
</evidence>
<keyword evidence="3" id="KW-0158">Chromosome</keyword>
<evidence type="ECO:0000256" key="6">
    <source>
        <dbReference type="ARBA" id="ARBA00023054"/>
    </source>
</evidence>
<feature type="region of interest" description="Disordered" evidence="10">
    <location>
        <begin position="198"/>
        <end position="264"/>
    </location>
</feature>
<dbReference type="Proteomes" id="UP000001300">
    <property type="component" value="Chromosome C"/>
</dbReference>
<feature type="compositionally biased region" description="Basic and acidic residues" evidence="10">
    <location>
        <begin position="200"/>
        <end position="214"/>
    </location>
</feature>
<dbReference type="KEGG" id="yli:2910045"/>
<keyword evidence="4" id="KW-0132">Cell division</keyword>
<feature type="compositionally biased region" description="Basic and acidic residues" evidence="10">
    <location>
        <begin position="764"/>
        <end position="773"/>
    </location>
</feature>
<accession>Q6CCR6</accession>
<feature type="compositionally biased region" description="Basic and acidic residues" evidence="10">
    <location>
        <begin position="1"/>
        <end position="12"/>
    </location>
</feature>
<dbReference type="OrthoDB" id="5394106at2759"/>
<feature type="region of interest" description="Disordered" evidence="10">
    <location>
        <begin position="26"/>
        <end position="110"/>
    </location>
</feature>
<dbReference type="Pfam" id="PF07558">
    <property type="entry name" value="Shugoshin_N"/>
    <property type="match status" value="1"/>
</dbReference>
<dbReference type="InterPro" id="IPR011515">
    <property type="entry name" value="Shugoshin_C"/>
</dbReference>
<reference evidence="13 14" key="1">
    <citation type="journal article" date="2004" name="Nature">
        <title>Genome evolution in yeasts.</title>
        <authorList>
            <consortium name="Genolevures"/>
            <person name="Dujon B."/>
            <person name="Sherman D."/>
            <person name="Fischer G."/>
            <person name="Durrens P."/>
            <person name="Casaregola S."/>
            <person name="Lafontaine I."/>
            <person name="de Montigny J."/>
            <person name="Marck C."/>
            <person name="Neuveglise C."/>
            <person name="Talla E."/>
            <person name="Goffard N."/>
            <person name="Frangeul L."/>
            <person name="Aigle M."/>
            <person name="Anthouard V."/>
            <person name="Babour A."/>
            <person name="Barbe V."/>
            <person name="Barnay S."/>
            <person name="Blanchin S."/>
            <person name="Beckerich J.M."/>
            <person name="Beyne E."/>
            <person name="Bleykasten C."/>
            <person name="Boisrame A."/>
            <person name="Boyer J."/>
            <person name="Cattolico L."/>
            <person name="Confanioleri F."/>
            <person name="de Daruvar A."/>
            <person name="Despons L."/>
            <person name="Fabre E."/>
            <person name="Fairhead C."/>
            <person name="Ferry-Dumazet H."/>
            <person name="Groppi A."/>
            <person name="Hantraye F."/>
            <person name="Hennequin C."/>
            <person name="Jauniaux N."/>
            <person name="Joyet P."/>
            <person name="Kachouri R."/>
            <person name="Kerrest A."/>
            <person name="Koszul R."/>
            <person name="Lemaire M."/>
            <person name="Lesur I."/>
            <person name="Ma L."/>
            <person name="Muller H."/>
            <person name="Nicaud J.M."/>
            <person name="Nikolski M."/>
            <person name="Oztas S."/>
            <person name="Ozier-Kalogeropoulos O."/>
            <person name="Pellenz S."/>
            <person name="Potier S."/>
            <person name="Richard G.F."/>
            <person name="Straub M.L."/>
            <person name="Suleau A."/>
            <person name="Swennene D."/>
            <person name="Tekaia F."/>
            <person name="Wesolowski-Louvel M."/>
            <person name="Westhof E."/>
            <person name="Wirth B."/>
            <person name="Zeniou-Meyer M."/>
            <person name="Zivanovic I."/>
            <person name="Bolotin-Fukuhara M."/>
            <person name="Thierry A."/>
            <person name="Bouchier C."/>
            <person name="Caudron B."/>
            <person name="Scarpelli C."/>
            <person name="Gaillardin C."/>
            <person name="Weissenbach J."/>
            <person name="Wincker P."/>
            <person name="Souciet J.L."/>
        </authorList>
    </citation>
    <scope>NUCLEOTIDE SEQUENCE [LARGE SCALE GENOMIC DNA]</scope>
    <source>
        <strain evidence="14">CLIB 122 / E 150</strain>
    </source>
</reference>
<feature type="region of interest" description="Disordered" evidence="10">
    <location>
        <begin position="353"/>
        <end position="653"/>
    </location>
</feature>
<evidence type="ECO:0000256" key="4">
    <source>
        <dbReference type="ARBA" id="ARBA00022618"/>
    </source>
</evidence>
<evidence type="ECO:0000256" key="9">
    <source>
        <dbReference type="SAM" id="Coils"/>
    </source>
</evidence>
<keyword evidence="6 9" id="KW-0175">Coiled coil</keyword>
<dbReference type="VEuPathDB" id="FungiDB:YALI0_C07172g"/>
<feature type="compositionally biased region" description="Low complexity" evidence="10">
    <location>
        <begin position="441"/>
        <end position="455"/>
    </location>
</feature>
<sequence length="823" mass="91621">MARKSTPEPEMRRKTRVKANILHVSKEGIFDSAGKSAQIFDNAGTKPGSQAQLRQEQQQEQQTQTQSPMAKLKQMVRRNSAPQQPQLQQPHQSQQQQQQQQQQQGQPQQQTLTTRLYLQNKSLARQNSNLNTKMSALEHHMSELISENICLRQKNLELQRSHDNWLRSHVSQNLKKQLQQHINGINDLMQGLLGEVDGDSEQRSHESASQEHFELSLSRSLSKTPDSRALSRGSPVSGRHSLSRGSASRQTMGPADFARRRSSRRRSSFFGELPLLQDAEDVLDPSAEQLHLEARDVVTPMADDVEGWGEVPVDEVNAHMEEMEKQHQAEEAESEMDVDRGEKVHFNEHVEEHYDEPMEMDTQETQDTSFSSAVRETSFPSPIQETVQETSFASPEHESFPSLIQETSFPSPVKEKSSFASPIKENASFASPAKQKPFPSPIDESSFPSPFSSSFRRVTSAPRGEPMEEVSTDGESFAFLQQRSRPNSSHSRPNSRSASRNISSRPGSREKQIHVFADPVSPVKEAGLEASAPVNPAPSNKPAAVSTTPPRSRPSLFDTPESAKERQEKERKRRESMEQVVEDPVSPCSRPSSRRSSRRASTEKEKAAEEAAKHEEMEVEEEHVQEEKVERRVNRSRRTSTKTAESLPVSTGLTTVESLEKPVSGMFEKGLEKLQSLDNNVTARKSRAPTATGGVKVTTSRKSTKATAKPSKTSPLMQKDANGSKNNGADGVKGKVETVKTSKLAEKPVKPVKVAADTVAKKPIKLETPEPRSRRSRGAPVNYKLPSVGSKLRRETDGFVDAVGGLKRSLGACDENGMKRRRI</sequence>
<keyword evidence="8" id="KW-0137">Centromere</keyword>
<evidence type="ECO:0000256" key="7">
    <source>
        <dbReference type="ARBA" id="ARBA00023306"/>
    </source>
</evidence>
<dbReference type="GO" id="GO:0005634">
    <property type="term" value="C:nucleus"/>
    <property type="evidence" value="ECO:0007669"/>
    <property type="project" value="InterPro"/>
</dbReference>
<dbReference type="Pfam" id="PF07557">
    <property type="entry name" value="Shugoshin_C"/>
    <property type="match status" value="1"/>
</dbReference>
<feature type="compositionally biased region" description="Low complexity" evidence="10">
    <location>
        <begin position="695"/>
        <end position="715"/>
    </location>
</feature>
<dbReference type="GO" id="GO:0045132">
    <property type="term" value="P:meiotic chromosome segregation"/>
    <property type="evidence" value="ECO:0007669"/>
    <property type="project" value="InterPro"/>
</dbReference>
<feature type="domain" description="Shugoshin C-terminal" evidence="11">
    <location>
        <begin position="772"/>
        <end position="794"/>
    </location>
</feature>
<protein>
    <submittedName>
        <fullName evidence="13">YALI0C07172p</fullName>
    </submittedName>
</protein>
<feature type="domain" description="Shugoshin N-terminal coiled-coil" evidence="12">
    <location>
        <begin position="117"/>
        <end position="156"/>
    </location>
</feature>
<keyword evidence="5" id="KW-0159">Chromosome partition</keyword>
<keyword evidence="7" id="KW-0131">Cell cycle</keyword>
<dbReference type="GO" id="GO:0051301">
    <property type="term" value="P:cell division"/>
    <property type="evidence" value="ECO:0007669"/>
    <property type="project" value="UniProtKB-KW"/>
</dbReference>
<dbReference type="RefSeq" id="XP_501546.3">
    <property type="nucleotide sequence ID" value="XM_501546.3"/>
</dbReference>
<proteinExistence type="inferred from homology"/>
<evidence type="ECO:0000256" key="1">
    <source>
        <dbReference type="ARBA" id="ARBA00004584"/>
    </source>
</evidence>
<evidence type="ECO:0000256" key="10">
    <source>
        <dbReference type="SAM" id="MobiDB-lite"/>
    </source>
</evidence>
<dbReference type="HOGENOM" id="CLU_343945_0_0_1"/>
<feature type="compositionally biased region" description="Low complexity" evidence="10">
    <location>
        <begin position="82"/>
        <end position="110"/>
    </location>
</feature>
<feature type="compositionally biased region" description="Low complexity" evidence="10">
    <location>
        <begin position="483"/>
        <end position="506"/>
    </location>
</feature>
<evidence type="ECO:0000259" key="11">
    <source>
        <dbReference type="Pfam" id="PF07557"/>
    </source>
</evidence>
<dbReference type="EMBL" id="CR382129">
    <property type="protein sequence ID" value="CAG81849.1"/>
    <property type="molecule type" value="Genomic_DNA"/>
</dbReference>
<feature type="compositionally biased region" description="Basic and acidic residues" evidence="10">
    <location>
        <begin position="561"/>
        <end position="577"/>
    </location>
</feature>
<feature type="compositionally biased region" description="Low complexity" evidence="10">
    <location>
        <begin position="55"/>
        <end position="66"/>
    </location>
</feature>
<name>Q6CCR6_YARLI</name>
<keyword evidence="14" id="KW-1185">Reference proteome</keyword>
<evidence type="ECO:0000256" key="3">
    <source>
        <dbReference type="ARBA" id="ARBA00022454"/>
    </source>
</evidence>
<comment type="subcellular location">
    <subcellularLocation>
        <location evidence="1">Chromosome</location>
        <location evidence="1">Centromere</location>
    </subcellularLocation>
</comment>
<evidence type="ECO:0000256" key="8">
    <source>
        <dbReference type="ARBA" id="ARBA00023328"/>
    </source>
</evidence>
<dbReference type="InterPro" id="IPR011516">
    <property type="entry name" value="Shugoshin_N"/>
</dbReference>
<evidence type="ECO:0000313" key="14">
    <source>
        <dbReference type="Proteomes" id="UP000001300"/>
    </source>
</evidence>
<feature type="compositionally biased region" description="Polar residues" evidence="10">
    <location>
        <begin position="365"/>
        <end position="393"/>
    </location>
</feature>
<evidence type="ECO:0000259" key="12">
    <source>
        <dbReference type="Pfam" id="PF07558"/>
    </source>
</evidence>